<sequence>MVDCFSRRKPESDLRCLEKAIEKGHVEAIYTYGIILISFGGELREQGLQIVSSLNLVNFSKSKTSSRTIINPRSKTERFLSNMWVYVALSGSEQIDCNCGPDINGKKSMCRSSSQGQAWETSNGFGHCCHSCFWDREAILFCRLLRIYLIT</sequence>
<accession>A0ABR2G7C4</accession>
<dbReference type="EMBL" id="JBBPBM010000002">
    <property type="protein sequence ID" value="KAK8596413.1"/>
    <property type="molecule type" value="Genomic_DNA"/>
</dbReference>
<comment type="caution">
    <text evidence="2">The sequence shown here is derived from an EMBL/GenBank/DDBJ whole genome shotgun (WGS) entry which is preliminary data.</text>
</comment>
<gene>
    <name evidence="2" type="ORF">V6N12_064904</name>
</gene>
<protein>
    <recommendedName>
        <fullName evidence="1">At2g35280-like TPR domain-containing protein</fullName>
    </recommendedName>
</protein>
<evidence type="ECO:0000313" key="2">
    <source>
        <dbReference type="EMBL" id="KAK8596413.1"/>
    </source>
</evidence>
<dbReference type="Proteomes" id="UP001472677">
    <property type="component" value="Unassembled WGS sequence"/>
</dbReference>
<evidence type="ECO:0000313" key="3">
    <source>
        <dbReference type="Proteomes" id="UP001472677"/>
    </source>
</evidence>
<proteinExistence type="predicted"/>
<organism evidence="2 3">
    <name type="scientific">Hibiscus sabdariffa</name>
    <name type="common">roselle</name>
    <dbReference type="NCBI Taxonomy" id="183260"/>
    <lineage>
        <taxon>Eukaryota</taxon>
        <taxon>Viridiplantae</taxon>
        <taxon>Streptophyta</taxon>
        <taxon>Embryophyta</taxon>
        <taxon>Tracheophyta</taxon>
        <taxon>Spermatophyta</taxon>
        <taxon>Magnoliopsida</taxon>
        <taxon>eudicotyledons</taxon>
        <taxon>Gunneridae</taxon>
        <taxon>Pentapetalae</taxon>
        <taxon>rosids</taxon>
        <taxon>malvids</taxon>
        <taxon>Malvales</taxon>
        <taxon>Malvaceae</taxon>
        <taxon>Malvoideae</taxon>
        <taxon>Hibiscus</taxon>
    </lineage>
</organism>
<keyword evidence="3" id="KW-1185">Reference proteome</keyword>
<reference evidence="2 3" key="1">
    <citation type="journal article" date="2024" name="G3 (Bethesda)">
        <title>Genome assembly of Hibiscus sabdariffa L. provides insights into metabolisms of medicinal natural products.</title>
        <authorList>
            <person name="Kim T."/>
        </authorList>
    </citation>
    <scope>NUCLEOTIDE SEQUENCE [LARGE SCALE GENOMIC DNA]</scope>
    <source>
        <strain evidence="2">TK-2024</strain>
        <tissue evidence="2">Old leaves</tissue>
    </source>
</reference>
<feature type="domain" description="At2g35280-like TPR" evidence="1">
    <location>
        <begin position="1"/>
        <end position="63"/>
    </location>
</feature>
<dbReference type="InterPro" id="IPR057136">
    <property type="entry name" value="At2g35280_TPR_dom"/>
</dbReference>
<evidence type="ECO:0000259" key="1">
    <source>
        <dbReference type="Pfam" id="PF23310"/>
    </source>
</evidence>
<dbReference type="Pfam" id="PF23310">
    <property type="entry name" value="TPR_27"/>
    <property type="match status" value="1"/>
</dbReference>
<name>A0ABR2G7C4_9ROSI</name>